<name>A0AAD0VAF8_PSEAV</name>
<dbReference type="RefSeq" id="WP_005742571.1">
    <property type="nucleotide sequence ID" value="NZ_CP031226.1"/>
</dbReference>
<proteinExistence type="predicted"/>
<dbReference type="GeneID" id="39474631"/>
<gene>
    <name evidence="1" type="ORF">PLA107_034485</name>
</gene>
<dbReference type="InterPro" id="IPR029024">
    <property type="entry name" value="TerB-like"/>
</dbReference>
<protein>
    <submittedName>
        <fullName evidence="1">Uncharacterized protein</fullName>
    </submittedName>
</protein>
<reference evidence="1 2" key="1">
    <citation type="journal article" date="2011" name="PLoS Pathog.">
        <title>Dynamic evolution of pathogenicity revealed by sequencing and comparative genomics of 19 Pseudomonas syringae isolates.</title>
        <authorList>
            <person name="Baltrus D.A."/>
            <person name="Nishimura M.T."/>
            <person name="Romanchuk A."/>
            <person name="Chang J.H."/>
            <person name="Mukhtar M.S."/>
            <person name="Cherkis K."/>
            <person name="Roach J."/>
            <person name="Grant S.R."/>
            <person name="Jones C.D."/>
            <person name="Dangl J.L."/>
        </authorList>
    </citation>
    <scope>NUCLEOTIDE SEQUENCE [LARGE SCALE GENOMIC DNA]</scope>
    <source>
        <strain evidence="1 2">M301315</strain>
    </source>
</reference>
<dbReference type="EMBL" id="CP031226">
    <property type="protein sequence ID" value="AXH60291.1"/>
    <property type="molecule type" value="Genomic_DNA"/>
</dbReference>
<evidence type="ECO:0000313" key="1">
    <source>
        <dbReference type="EMBL" id="AXH60291.1"/>
    </source>
</evidence>
<dbReference type="SUPFAM" id="SSF158682">
    <property type="entry name" value="TerB-like"/>
    <property type="match status" value="1"/>
</dbReference>
<dbReference type="Gene3D" id="1.10.3680.10">
    <property type="entry name" value="TerB-like"/>
    <property type="match status" value="1"/>
</dbReference>
<dbReference type="Proteomes" id="UP000006426">
    <property type="component" value="Plasmid pmppla107"/>
</dbReference>
<sequence>MSILKNLGSALAAGAKRFAPASLTPEKRFARALITSSALITMADGSAEESEIEQASQIIAGHNSIKQYLSPAEAHGMYSEVVEELVAAYKNSTSRLLEVNKRVAEIADTVKDANWRREIIEFANVMGASNSRGRAGADEQAIIDKIKNAIG</sequence>
<dbReference type="AlphaFoldDB" id="A0AAD0VAF8"/>
<evidence type="ECO:0000313" key="2">
    <source>
        <dbReference type="Proteomes" id="UP000006426"/>
    </source>
</evidence>
<geneLocation type="plasmid" evidence="2">
    <name>pmppla107</name>
</geneLocation>
<organism evidence="1 2">
    <name type="scientific">Pseudomonas amygdali pv. lachrymans str. M301315</name>
    <dbReference type="NCBI Taxonomy" id="629260"/>
    <lineage>
        <taxon>Bacteria</taxon>
        <taxon>Pseudomonadati</taxon>
        <taxon>Pseudomonadota</taxon>
        <taxon>Gammaproteobacteria</taxon>
        <taxon>Pseudomonadales</taxon>
        <taxon>Pseudomonadaceae</taxon>
        <taxon>Pseudomonas</taxon>
        <taxon>Pseudomonas amygdali</taxon>
    </lineage>
</organism>
<keyword evidence="1" id="KW-0614">Plasmid</keyword>
<accession>A0AAD0VAF8</accession>